<organism evidence="1 2">
    <name type="scientific">Aduncisulcus paluster</name>
    <dbReference type="NCBI Taxonomy" id="2918883"/>
    <lineage>
        <taxon>Eukaryota</taxon>
        <taxon>Metamonada</taxon>
        <taxon>Carpediemonas-like organisms</taxon>
        <taxon>Aduncisulcus</taxon>
    </lineage>
</organism>
<name>A0ABQ5KS37_9EUKA</name>
<dbReference type="Proteomes" id="UP001057375">
    <property type="component" value="Unassembled WGS sequence"/>
</dbReference>
<sequence>MEDHIKHILDGQQQFFEKIQTSIHRYEARQRELEDLVGSLLSELELTKKELSELSTRVDSQQQSLSSSFSHSPILDIEEVNPTENHDSTKKVIEFEKIQFDEQQSPKLKHMKTPPIPSPIEIGELIYQSVFQKSQEKSFLPETTRKESIPILSLSHHSEHEKHPDSHYPPSFEDSFIHLSSISPLEIGPYSFFSPLSLQSPKSEGESEWDEGLELRVGTRVAEMIRNINQRSLYKVDLSYFKKDDVVFAVFSRFLANLDRYLSQFDSRSMPSDSDK</sequence>
<keyword evidence="2" id="KW-1185">Reference proteome</keyword>
<protein>
    <submittedName>
        <fullName evidence="1">Uncharacterized protein</fullName>
    </submittedName>
</protein>
<dbReference type="EMBL" id="BQXS01010957">
    <property type="protein sequence ID" value="GKT35282.1"/>
    <property type="molecule type" value="Genomic_DNA"/>
</dbReference>
<gene>
    <name evidence="1" type="ORF">ADUPG1_008471</name>
</gene>
<evidence type="ECO:0000313" key="1">
    <source>
        <dbReference type="EMBL" id="GKT35282.1"/>
    </source>
</evidence>
<evidence type="ECO:0000313" key="2">
    <source>
        <dbReference type="Proteomes" id="UP001057375"/>
    </source>
</evidence>
<reference evidence="1" key="1">
    <citation type="submission" date="2022-03" db="EMBL/GenBank/DDBJ databases">
        <title>Draft genome sequence of Aduncisulcus paluster, a free-living microaerophilic Fornicata.</title>
        <authorList>
            <person name="Yuyama I."/>
            <person name="Kume K."/>
            <person name="Tamura T."/>
            <person name="Inagaki Y."/>
            <person name="Hashimoto T."/>
        </authorList>
    </citation>
    <scope>NUCLEOTIDE SEQUENCE</scope>
    <source>
        <strain evidence="1">NY0171</strain>
    </source>
</reference>
<comment type="caution">
    <text evidence="1">The sequence shown here is derived from an EMBL/GenBank/DDBJ whole genome shotgun (WGS) entry which is preliminary data.</text>
</comment>
<accession>A0ABQ5KS37</accession>
<proteinExistence type="predicted"/>